<name>V6F0P7_MAGGM</name>
<dbReference type="STRING" id="1430440.MGMSRv2__1819"/>
<dbReference type="AlphaFoldDB" id="V6F0P7"/>
<dbReference type="HOGENOM" id="CLU_2070251_0_0_5"/>
<evidence type="ECO:0000313" key="1">
    <source>
        <dbReference type="EMBL" id="CDK99034.1"/>
    </source>
</evidence>
<evidence type="ECO:0000313" key="2">
    <source>
        <dbReference type="Proteomes" id="UP000018922"/>
    </source>
</evidence>
<sequence>MRLGAWGGLVLLALEIFLGTAIPLARAAQSDRMIPIADLMVCTIDGMMAATPDGQGMPEASVFCSACLPLVQMLAPPEAPSFRVPARIHAYVFVPPQHPWPVQDAAQGFSARAPPSSV</sequence>
<gene>
    <name evidence="1" type="ordered locus">MGMSRv2__1819</name>
</gene>
<dbReference type="RefSeq" id="WP_024080051.1">
    <property type="nucleotide sequence ID" value="NZ_CP027526.1"/>
</dbReference>
<proteinExistence type="predicted"/>
<dbReference type="Proteomes" id="UP000018922">
    <property type="component" value="Chromosome I"/>
</dbReference>
<dbReference type="KEGG" id="mgy:MGMSRv2__1819"/>
<accession>V6F0P7</accession>
<protein>
    <recommendedName>
        <fullName evidence="3">DUF2946 domain-containing protein</fullName>
    </recommendedName>
</protein>
<evidence type="ECO:0008006" key="3">
    <source>
        <dbReference type="Google" id="ProtNLM"/>
    </source>
</evidence>
<dbReference type="EMBL" id="HG794546">
    <property type="protein sequence ID" value="CDK99034.1"/>
    <property type="molecule type" value="Genomic_DNA"/>
</dbReference>
<keyword evidence="2" id="KW-1185">Reference proteome</keyword>
<organism evidence="1 2">
    <name type="scientific">Magnetospirillum gryphiswaldense (strain DSM 6361 / JCM 21280 / NBRC 15271 / MSR-1)</name>
    <dbReference type="NCBI Taxonomy" id="431944"/>
    <lineage>
        <taxon>Bacteria</taxon>
        <taxon>Pseudomonadati</taxon>
        <taxon>Pseudomonadota</taxon>
        <taxon>Alphaproteobacteria</taxon>
        <taxon>Rhodospirillales</taxon>
        <taxon>Rhodospirillaceae</taxon>
        <taxon>Magnetospirillum</taxon>
    </lineage>
</organism>
<dbReference type="KEGG" id="mgry:MSR1_04980"/>
<reference evidence="1 2" key="1">
    <citation type="journal article" date="2014" name="Genome Announc.">
        <title>Complete genome sequence of Magnetospirillum gryphiswaldense MSR-1.</title>
        <authorList>
            <person name="Wang X."/>
            <person name="Wang Q."/>
            <person name="Zhang W."/>
            <person name="Wang Y."/>
            <person name="Li L."/>
            <person name="Wen T."/>
            <person name="Zhang T."/>
            <person name="Zhang Y."/>
            <person name="Xu J."/>
            <person name="Hu J."/>
            <person name="Li S."/>
            <person name="Liu L."/>
            <person name="Liu J."/>
            <person name="Jiang W."/>
            <person name="Tian J."/>
            <person name="Li Y."/>
            <person name="Schuler D."/>
            <person name="Wang L."/>
            <person name="Li J."/>
        </authorList>
    </citation>
    <scope>NUCLEOTIDE SEQUENCE [LARGE SCALE GENOMIC DNA]</scope>
    <source>
        <strain evidence="2">DSM 6361 / JCM 21280 / NBRC 15271 / MSR-1</strain>
    </source>
</reference>